<comment type="caution">
    <text evidence="1">The sequence shown here is derived from an EMBL/GenBank/DDBJ whole genome shotgun (WGS) entry which is preliminary data.</text>
</comment>
<dbReference type="EMBL" id="RGET01000001">
    <property type="protein sequence ID" value="NBN87481.1"/>
    <property type="molecule type" value="Genomic_DNA"/>
</dbReference>
<organism evidence="1 2">
    <name type="scientific">Candidatus Fonsibacter lacus</name>
    <dbReference type="NCBI Taxonomy" id="2576439"/>
    <lineage>
        <taxon>Bacteria</taxon>
        <taxon>Pseudomonadati</taxon>
        <taxon>Pseudomonadota</taxon>
        <taxon>Alphaproteobacteria</taxon>
        <taxon>Candidatus Pelagibacterales</taxon>
        <taxon>Candidatus Pelagibacterales incertae sedis</taxon>
        <taxon>Candidatus Fonsibacter</taxon>
    </lineage>
</organism>
<accession>A0A964XRK9</accession>
<gene>
    <name evidence="1" type="ORF">EBV32_00065</name>
</gene>
<evidence type="ECO:0000313" key="1">
    <source>
        <dbReference type="EMBL" id="NBN87481.1"/>
    </source>
</evidence>
<proteinExistence type="predicted"/>
<protein>
    <submittedName>
        <fullName evidence="1">Uncharacterized protein</fullName>
    </submittedName>
</protein>
<dbReference type="Proteomes" id="UP000713222">
    <property type="component" value="Unassembled WGS sequence"/>
</dbReference>
<dbReference type="AlphaFoldDB" id="A0A964XRK9"/>
<sequence length="84" mass="8872">MAKSHGGASHVDYAIGAELITDTAAHTGKFHHIDFYENSTITAIVSTNIIDNSFAGASVDQGAHLTGYFTSIQLQNGACIAYKI</sequence>
<evidence type="ECO:0000313" key="2">
    <source>
        <dbReference type="Proteomes" id="UP000713222"/>
    </source>
</evidence>
<reference evidence="1" key="1">
    <citation type="submission" date="2018-10" db="EMBL/GenBank/DDBJ databases">
        <title>Iterative Subtractive Binning of Freshwater Chronoseries Metagenomes Recovers Nearly Complete Genomes from over Four Hundred Novel Species.</title>
        <authorList>
            <person name="Rodriguez-R L.M."/>
            <person name="Tsementzi D."/>
            <person name="Luo C."/>
            <person name="Konstantinidis K.T."/>
        </authorList>
    </citation>
    <scope>NUCLEOTIDE SEQUENCE</scope>
    <source>
        <strain evidence="1">WB7_6_001</strain>
    </source>
</reference>
<name>A0A964XRK9_9PROT</name>